<accession>A0A1X6N817</accession>
<dbReference type="EMBL" id="KZ110593">
    <property type="protein sequence ID" value="OSX64775.1"/>
    <property type="molecule type" value="Genomic_DNA"/>
</dbReference>
<dbReference type="OrthoDB" id="3210574at2759"/>
<feature type="transmembrane region" description="Helical" evidence="2">
    <location>
        <begin position="288"/>
        <end position="306"/>
    </location>
</feature>
<dbReference type="Proteomes" id="UP000194127">
    <property type="component" value="Unassembled WGS sequence"/>
</dbReference>
<feature type="region of interest" description="Disordered" evidence="1">
    <location>
        <begin position="1"/>
        <end position="24"/>
    </location>
</feature>
<feature type="transmembrane region" description="Helical" evidence="2">
    <location>
        <begin position="353"/>
        <end position="373"/>
    </location>
</feature>
<dbReference type="GeneID" id="36323443"/>
<keyword evidence="2" id="KW-0812">Transmembrane</keyword>
<gene>
    <name evidence="3" type="ORF">POSPLADRAFT_1044230</name>
</gene>
<proteinExistence type="predicted"/>
<keyword evidence="2" id="KW-1133">Transmembrane helix</keyword>
<evidence type="ECO:0000256" key="1">
    <source>
        <dbReference type="SAM" id="MobiDB-lite"/>
    </source>
</evidence>
<feature type="region of interest" description="Disordered" evidence="1">
    <location>
        <begin position="69"/>
        <end position="88"/>
    </location>
</feature>
<sequence length="482" mass="52418">MSANTHNNPYVSQPPPEHHVHRDSEVLPGARDAAASANYDASLTNDSQTWKDNNQRQFGAGIDDCNVMAGGQHDTSGAPDSGRNAFNSERPLDASGVAIGGQANLPEGKATITDKLIGKTQKVTGKITRNPDMHEKGELLYVSTSRYGGASQGDAWISFDEVVKAAIELAFGSHDVTLINTAEEFCITLRKMGSIDSDGVDASGVGEARISSEGYLCRHDASRKLVCHIGCIRAHIIGLFNVRGTSQYSSYYRYVSKGVFCVTALHLIHSYSYAYTRGKPSGQSARHLLLGGICATAQIYSYWLQYPDDSKIHRGTVGAVWFIDTIHTAFCLVVIYHYIIIDYGNIRLIENMIWHFLRSAGLGFTLVALTFPFSSGFRKLHPVELIQSYMINTGGLTARILGNCVYLYANSFIATDTDVQGHMLAGDVMLASGIQDNDSTALSVSNGNREDTAADKKTPILLTTTHGDGTDTHSEMKTELFP</sequence>
<protein>
    <submittedName>
        <fullName evidence="3">Uncharacterized protein</fullName>
    </submittedName>
</protein>
<dbReference type="AlphaFoldDB" id="A0A1X6N817"/>
<evidence type="ECO:0000313" key="3">
    <source>
        <dbReference type="EMBL" id="OSX64775.1"/>
    </source>
</evidence>
<feature type="transmembrane region" description="Helical" evidence="2">
    <location>
        <begin position="318"/>
        <end position="341"/>
    </location>
</feature>
<evidence type="ECO:0000313" key="4">
    <source>
        <dbReference type="Proteomes" id="UP000194127"/>
    </source>
</evidence>
<dbReference type="RefSeq" id="XP_024341569.1">
    <property type="nucleotide sequence ID" value="XM_024478493.1"/>
</dbReference>
<feature type="compositionally biased region" description="Basic and acidic residues" evidence="1">
    <location>
        <begin position="468"/>
        <end position="482"/>
    </location>
</feature>
<keyword evidence="4" id="KW-1185">Reference proteome</keyword>
<keyword evidence="2" id="KW-0472">Membrane</keyword>
<evidence type="ECO:0000256" key="2">
    <source>
        <dbReference type="SAM" id="Phobius"/>
    </source>
</evidence>
<organism evidence="3 4">
    <name type="scientific">Postia placenta MAD-698-R-SB12</name>
    <dbReference type="NCBI Taxonomy" id="670580"/>
    <lineage>
        <taxon>Eukaryota</taxon>
        <taxon>Fungi</taxon>
        <taxon>Dikarya</taxon>
        <taxon>Basidiomycota</taxon>
        <taxon>Agaricomycotina</taxon>
        <taxon>Agaricomycetes</taxon>
        <taxon>Polyporales</taxon>
        <taxon>Adustoporiaceae</taxon>
        <taxon>Rhodonia</taxon>
    </lineage>
</organism>
<feature type="compositionally biased region" description="Polar residues" evidence="1">
    <location>
        <begin position="1"/>
        <end position="11"/>
    </location>
</feature>
<name>A0A1X6N817_9APHY</name>
<feature type="region of interest" description="Disordered" evidence="1">
    <location>
        <begin position="462"/>
        <end position="482"/>
    </location>
</feature>
<reference evidence="3 4" key="1">
    <citation type="submission" date="2017-04" db="EMBL/GenBank/DDBJ databases">
        <title>Genome Sequence of the Model Brown-Rot Fungus Postia placenta SB12.</title>
        <authorList>
            <consortium name="DOE Joint Genome Institute"/>
            <person name="Gaskell J."/>
            <person name="Kersten P."/>
            <person name="Larrondo L.F."/>
            <person name="Canessa P."/>
            <person name="Martinez D."/>
            <person name="Hibbett D."/>
            <person name="Schmoll M."/>
            <person name="Kubicek C.P."/>
            <person name="Martinez A.T."/>
            <person name="Yadav J."/>
            <person name="Master E."/>
            <person name="Magnuson J.K."/>
            <person name="James T."/>
            <person name="Yaver D."/>
            <person name="Berka R."/>
            <person name="Labutti K."/>
            <person name="Lipzen A."/>
            <person name="Aerts A."/>
            <person name="Barry K."/>
            <person name="Henrissat B."/>
            <person name="Blanchette R."/>
            <person name="Grigoriev I."/>
            <person name="Cullen D."/>
        </authorList>
    </citation>
    <scope>NUCLEOTIDE SEQUENCE [LARGE SCALE GENOMIC DNA]</scope>
    <source>
        <strain evidence="3 4">MAD-698-R-SB12</strain>
    </source>
</reference>